<dbReference type="Proteomes" id="UP001063350">
    <property type="component" value="Chromosome"/>
</dbReference>
<protein>
    <submittedName>
        <fullName evidence="2">Thiamine biosynthesis protein ThiF</fullName>
    </submittedName>
</protein>
<evidence type="ECO:0000313" key="3">
    <source>
        <dbReference type="Proteomes" id="UP001063350"/>
    </source>
</evidence>
<feature type="domain" description="THIF-type NAD/FAD binding fold" evidence="1">
    <location>
        <begin position="11"/>
        <end position="225"/>
    </location>
</feature>
<dbReference type="GO" id="GO:0061503">
    <property type="term" value="F:tRNA threonylcarbamoyladenosine dehydratase"/>
    <property type="evidence" value="ECO:0007669"/>
    <property type="project" value="TreeGrafter"/>
</dbReference>
<reference evidence="2" key="1">
    <citation type="submission" date="2020-12" db="EMBL/GenBank/DDBJ databases">
        <title>Desulfobium dissulfuricans gen. nov., sp. nov., a novel mesophilic, sulfate-reducing bacterium isolated from a deep-sea hydrothermal vent.</title>
        <authorList>
            <person name="Hashimoto Y."/>
            <person name="Tame A."/>
            <person name="Sawayama S."/>
            <person name="Miyazaki J."/>
            <person name="Takai K."/>
            <person name="Nakagawa S."/>
        </authorList>
    </citation>
    <scope>NUCLEOTIDE SEQUENCE</scope>
    <source>
        <strain evidence="2">GF1</strain>
    </source>
</reference>
<dbReference type="RefSeq" id="WP_267928318.1">
    <property type="nucleotide sequence ID" value="NZ_AP024233.1"/>
</dbReference>
<dbReference type="InterPro" id="IPR045886">
    <property type="entry name" value="ThiF/MoeB/HesA"/>
</dbReference>
<evidence type="ECO:0000259" key="1">
    <source>
        <dbReference type="Pfam" id="PF00899"/>
    </source>
</evidence>
<dbReference type="EMBL" id="AP024233">
    <property type="protein sequence ID" value="BCO08418.1"/>
    <property type="molecule type" value="Genomic_DNA"/>
</dbReference>
<name>A0A915TZ19_9BACT</name>
<dbReference type="Gene3D" id="3.40.50.720">
    <property type="entry name" value="NAD(P)-binding Rossmann-like Domain"/>
    <property type="match status" value="1"/>
</dbReference>
<dbReference type="PANTHER" id="PTHR43267:SF1">
    <property type="entry name" value="TRNA THREONYLCARBAMOYLADENOSINE DEHYDRATASE"/>
    <property type="match status" value="1"/>
</dbReference>
<dbReference type="AlphaFoldDB" id="A0A915TZ19"/>
<dbReference type="GO" id="GO:0008641">
    <property type="term" value="F:ubiquitin-like modifier activating enzyme activity"/>
    <property type="evidence" value="ECO:0007669"/>
    <property type="project" value="InterPro"/>
</dbReference>
<dbReference type="PANTHER" id="PTHR43267">
    <property type="entry name" value="TRNA THREONYLCARBAMOYLADENOSINE DEHYDRATASE"/>
    <property type="match status" value="1"/>
</dbReference>
<dbReference type="Pfam" id="PF00899">
    <property type="entry name" value="ThiF"/>
    <property type="match status" value="1"/>
</dbReference>
<dbReference type="SUPFAM" id="SSF69572">
    <property type="entry name" value="Activating enzymes of the ubiquitin-like proteins"/>
    <property type="match status" value="1"/>
</dbReference>
<accession>A0A915TZ19</accession>
<organism evidence="2 3">
    <name type="scientific">Desulfolithobacter dissulfuricans</name>
    <dbReference type="NCBI Taxonomy" id="2795293"/>
    <lineage>
        <taxon>Bacteria</taxon>
        <taxon>Pseudomonadati</taxon>
        <taxon>Thermodesulfobacteriota</taxon>
        <taxon>Desulfobulbia</taxon>
        <taxon>Desulfobulbales</taxon>
        <taxon>Desulfobulbaceae</taxon>
        <taxon>Desulfolithobacter</taxon>
    </lineage>
</organism>
<sequence>MLTDDSLQLFSRNLGTLNAGEQQRLGQATVTVIGCGGLGGLVIEELLRLGVGRLLLCDPDRFEPSNCNRQLYATRHTLGYPKAEVAARRVREVHGLTEAIPVVAPFQEAVNELFSATDVVVDCLDNGPARRALSLLCQGKHIPLVHGAVERWYGQVGVQMPGSTLVADLYRNTTADPEARPPSVLSCTVGVIASLQAMETCKLILDQDSPLHDTWMSVDLRSLSFELIG</sequence>
<evidence type="ECO:0000313" key="2">
    <source>
        <dbReference type="EMBL" id="BCO08418.1"/>
    </source>
</evidence>
<dbReference type="KEGG" id="ddu:GF1_07940"/>
<keyword evidence="3" id="KW-1185">Reference proteome</keyword>
<dbReference type="InterPro" id="IPR035985">
    <property type="entry name" value="Ubiquitin-activating_enz"/>
</dbReference>
<dbReference type="InterPro" id="IPR000594">
    <property type="entry name" value="ThiF_NAD_FAD-bd"/>
</dbReference>
<gene>
    <name evidence="2" type="ORF">GF1_07940</name>
</gene>
<dbReference type="GO" id="GO:0061504">
    <property type="term" value="P:cyclic threonylcarbamoyladenosine biosynthetic process"/>
    <property type="evidence" value="ECO:0007669"/>
    <property type="project" value="TreeGrafter"/>
</dbReference>
<proteinExistence type="predicted"/>